<comment type="caution">
    <text evidence="2">The sequence shown here is derived from an EMBL/GenBank/DDBJ whole genome shotgun (WGS) entry which is preliminary data.</text>
</comment>
<evidence type="ECO:0000313" key="2">
    <source>
        <dbReference type="EMBL" id="HJB56131.1"/>
    </source>
</evidence>
<protein>
    <submittedName>
        <fullName evidence="2">Uncharacterized protein</fullName>
    </submittedName>
</protein>
<keyword evidence="1" id="KW-0812">Transmembrane</keyword>
<dbReference type="Proteomes" id="UP000824208">
    <property type="component" value="Unassembled WGS sequence"/>
</dbReference>
<evidence type="ECO:0000256" key="1">
    <source>
        <dbReference type="SAM" id="Phobius"/>
    </source>
</evidence>
<reference evidence="2" key="2">
    <citation type="submission" date="2021-04" db="EMBL/GenBank/DDBJ databases">
        <authorList>
            <person name="Gilroy R."/>
        </authorList>
    </citation>
    <scope>NUCLEOTIDE SEQUENCE</scope>
    <source>
        <strain evidence="2">CHK189-11263</strain>
    </source>
</reference>
<feature type="transmembrane region" description="Helical" evidence="1">
    <location>
        <begin position="27"/>
        <end position="45"/>
    </location>
</feature>
<dbReference type="SUPFAM" id="SSF103473">
    <property type="entry name" value="MFS general substrate transporter"/>
    <property type="match status" value="1"/>
</dbReference>
<dbReference type="AlphaFoldDB" id="A0A9D2S4W4"/>
<proteinExistence type="predicted"/>
<keyword evidence="1" id="KW-0472">Membrane</keyword>
<evidence type="ECO:0000313" key="3">
    <source>
        <dbReference type="Proteomes" id="UP000824208"/>
    </source>
</evidence>
<organism evidence="2 3">
    <name type="scientific">Candidatus Flavonifractor intestinipullorum</name>
    <dbReference type="NCBI Taxonomy" id="2838587"/>
    <lineage>
        <taxon>Bacteria</taxon>
        <taxon>Bacillati</taxon>
        <taxon>Bacillota</taxon>
        <taxon>Clostridia</taxon>
        <taxon>Eubacteriales</taxon>
        <taxon>Oscillospiraceae</taxon>
        <taxon>Flavonifractor</taxon>
    </lineage>
</organism>
<dbReference type="EMBL" id="DWYC01000013">
    <property type="protein sequence ID" value="HJB56131.1"/>
    <property type="molecule type" value="Genomic_DNA"/>
</dbReference>
<accession>A0A9D2S4W4</accession>
<keyword evidence="1" id="KW-1133">Transmembrane helix</keyword>
<dbReference type="InterPro" id="IPR036259">
    <property type="entry name" value="MFS_trans_sf"/>
</dbReference>
<gene>
    <name evidence="2" type="ORF">H9714_01115</name>
</gene>
<reference evidence="2" key="1">
    <citation type="journal article" date="2021" name="PeerJ">
        <title>Extensive microbial diversity within the chicken gut microbiome revealed by metagenomics and culture.</title>
        <authorList>
            <person name="Gilroy R."/>
            <person name="Ravi A."/>
            <person name="Getino M."/>
            <person name="Pursley I."/>
            <person name="Horton D.L."/>
            <person name="Alikhan N.F."/>
            <person name="Baker D."/>
            <person name="Gharbi K."/>
            <person name="Hall N."/>
            <person name="Watson M."/>
            <person name="Adriaenssens E.M."/>
            <person name="Foster-Nyarko E."/>
            <person name="Jarju S."/>
            <person name="Secka A."/>
            <person name="Antonio M."/>
            <person name="Oren A."/>
            <person name="Chaudhuri R.R."/>
            <person name="La Ragione R."/>
            <person name="Hildebrand F."/>
            <person name="Pallen M.J."/>
        </authorList>
    </citation>
    <scope>NUCLEOTIDE SEQUENCE</scope>
    <source>
        <strain evidence="2">CHK189-11263</strain>
    </source>
</reference>
<name>A0A9D2S4W4_9FIRM</name>
<sequence>MNVLGGLVFLTVPGMIADLCGSYKPAYFVDLACYVIAAICMITLYRKYAGRRIRVAPSGT</sequence>